<dbReference type="Proteomes" id="UP000265618">
    <property type="component" value="Unassembled WGS sequence"/>
</dbReference>
<dbReference type="PROSITE" id="PS51845">
    <property type="entry name" value="PDEASE_I_2"/>
    <property type="match status" value="1"/>
</dbReference>
<comment type="caution">
    <text evidence="5">The sequence shown here is derived from an EMBL/GenBank/DDBJ whole genome shotgun (WGS) entry which is preliminary data.</text>
</comment>
<evidence type="ECO:0000256" key="1">
    <source>
        <dbReference type="ARBA" id="ARBA00022723"/>
    </source>
</evidence>
<dbReference type="GO" id="GO:0046872">
    <property type="term" value="F:metal ion binding"/>
    <property type="evidence" value="ECO:0007669"/>
    <property type="project" value="UniProtKB-KW"/>
</dbReference>
<keyword evidence="1" id="KW-0479">Metal-binding</keyword>
<feature type="region of interest" description="Disordered" evidence="3">
    <location>
        <begin position="195"/>
        <end position="242"/>
    </location>
</feature>
<keyword evidence="6" id="KW-1185">Reference proteome</keyword>
<accession>A0A9K3D3J5</accession>
<feature type="compositionally biased region" description="Polar residues" evidence="3">
    <location>
        <begin position="146"/>
        <end position="166"/>
    </location>
</feature>
<feature type="non-terminal residue" evidence="5">
    <location>
        <position position="1"/>
    </location>
</feature>
<gene>
    <name evidence="5" type="ORF">KIPB_009162</name>
</gene>
<reference evidence="5 6" key="1">
    <citation type="journal article" date="2018" name="PLoS ONE">
        <title>The draft genome of Kipferlia bialata reveals reductive genome evolution in fornicate parasites.</title>
        <authorList>
            <person name="Tanifuji G."/>
            <person name="Takabayashi S."/>
            <person name="Kume K."/>
            <person name="Takagi M."/>
            <person name="Nakayama T."/>
            <person name="Kamikawa R."/>
            <person name="Inagaki Y."/>
            <person name="Hashimoto T."/>
        </authorList>
    </citation>
    <scope>NUCLEOTIDE SEQUENCE [LARGE SCALE GENOMIC DNA]</scope>
    <source>
        <strain evidence="5">NY0173</strain>
    </source>
</reference>
<dbReference type="SUPFAM" id="SSF109604">
    <property type="entry name" value="HD-domain/PDEase-like"/>
    <property type="match status" value="1"/>
</dbReference>
<dbReference type="Gene3D" id="1.10.1300.10">
    <property type="entry name" value="3'5'-cyclic nucleotide phosphodiesterase, catalytic domain"/>
    <property type="match status" value="1"/>
</dbReference>
<protein>
    <recommendedName>
        <fullName evidence="4">PDEase domain-containing protein</fullName>
    </recommendedName>
</protein>
<dbReference type="GO" id="GO:0004114">
    <property type="term" value="F:3',5'-cyclic-nucleotide phosphodiesterase activity"/>
    <property type="evidence" value="ECO:0007669"/>
    <property type="project" value="InterPro"/>
</dbReference>
<keyword evidence="2" id="KW-0378">Hydrolase</keyword>
<sequence length="242" mass="26933">YTLLALIVKLADLSNPFRPQAVASVYAECIMREFFRQGEEERDYDHCLVLPNHQDRSQYPSNMNGCQIAFITSLVKPLLKLYSASLDSLAKMHKGPRVTEGESPGSGICSVIRDNMTRNMDHWRSLRDKCERDAQLKRQRERESMDSFSSLTPPLSPQNPLCSSLPVNEDSLSDSIGIEPLDLLKEMSRGAVGCEVHGSSCSSSNTSVDGIERERERDGVIDPNGEGDSASKVPRCDTLPQR</sequence>
<proteinExistence type="predicted"/>
<feature type="compositionally biased region" description="Basic and acidic residues" evidence="3">
    <location>
        <begin position="133"/>
        <end position="145"/>
    </location>
</feature>
<feature type="compositionally biased region" description="Basic and acidic residues" evidence="3">
    <location>
        <begin position="210"/>
        <end position="220"/>
    </location>
</feature>
<evidence type="ECO:0000313" key="6">
    <source>
        <dbReference type="Proteomes" id="UP000265618"/>
    </source>
</evidence>
<dbReference type="InterPro" id="IPR002073">
    <property type="entry name" value="PDEase_catalytic_dom"/>
</dbReference>
<dbReference type="GO" id="GO:0007165">
    <property type="term" value="P:signal transduction"/>
    <property type="evidence" value="ECO:0007669"/>
    <property type="project" value="InterPro"/>
</dbReference>
<feature type="domain" description="PDEase" evidence="4">
    <location>
        <begin position="1"/>
        <end position="130"/>
    </location>
</feature>
<dbReference type="AlphaFoldDB" id="A0A9K3D3J5"/>
<evidence type="ECO:0000259" key="4">
    <source>
        <dbReference type="PROSITE" id="PS51845"/>
    </source>
</evidence>
<dbReference type="OrthoDB" id="546632at2759"/>
<organism evidence="5 6">
    <name type="scientific">Kipferlia bialata</name>
    <dbReference type="NCBI Taxonomy" id="797122"/>
    <lineage>
        <taxon>Eukaryota</taxon>
        <taxon>Metamonada</taxon>
        <taxon>Carpediemonas-like organisms</taxon>
        <taxon>Kipferlia</taxon>
    </lineage>
</organism>
<evidence type="ECO:0000256" key="2">
    <source>
        <dbReference type="ARBA" id="ARBA00022801"/>
    </source>
</evidence>
<dbReference type="Pfam" id="PF00233">
    <property type="entry name" value="PDEase_I"/>
    <property type="match status" value="1"/>
</dbReference>
<feature type="region of interest" description="Disordered" evidence="3">
    <location>
        <begin position="133"/>
        <end position="167"/>
    </location>
</feature>
<feature type="compositionally biased region" description="Polar residues" evidence="3">
    <location>
        <begin position="199"/>
        <end position="208"/>
    </location>
</feature>
<dbReference type="EMBL" id="BDIP01003029">
    <property type="protein sequence ID" value="GIQ87173.1"/>
    <property type="molecule type" value="Genomic_DNA"/>
</dbReference>
<dbReference type="InterPro" id="IPR036971">
    <property type="entry name" value="PDEase_catalytic_dom_sf"/>
</dbReference>
<evidence type="ECO:0000313" key="5">
    <source>
        <dbReference type="EMBL" id="GIQ87173.1"/>
    </source>
</evidence>
<evidence type="ECO:0000256" key="3">
    <source>
        <dbReference type="SAM" id="MobiDB-lite"/>
    </source>
</evidence>
<name>A0A9K3D3J5_9EUKA</name>
<dbReference type="PANTHER" id="PTHR11347">
    <property type="entry name" value="CYCLIC NUCLEOTIDE PHOSPHODIESTERASE"/>
    <property type="match status" value="1"/>
</dbReference>